<proteinExistence type="predicted"/>
<dbReference type="Pfam" id="PF22495">
    <property type="entry name" value="HTH_92"/>
    <property type="match status" value="1"/>
</dbReference>
<dbReference type="InterPro" id="IPR010982">
    <property type="entry name" value="Lambda_DNA-bd_dom_sf"/>
</dbReference>
<gene>
    <name evidence="2" type="ORF">UFOVP275_70</name>
</gene>
<accession>A0A6J5LPZ7</accession>
<evidence type="ECO:0000313" key="2">
    <source>
        <dbReference type="EMBL" id="CAB4135087.1"/>
    </source>
</evidence>
<protein>
    <recommendedName>
        <fullName evidence="1">RsaL-like HTH domain-containing protein</fullName>
    </recommendedName>
</protein>
<dbReference type="Gene3D" id="1.10.260.40">
    <property type="entry name" value="lambda repressor-like DNA-binding domains"/>
    <property type="match status" value="1"/>
</dbReference>
<feature type="domain" description="RsaL-like HTH" evidence="1">
    <location>
        <begin position="14"/>
        <end position="58"/>
    </location>
</feature>
<dbReference type="GO" id="GO:0003677">
    <property type="term" value="F:DNA binding"/>
    <property type="evidence" value="ECO:0007669"/>
    <property type="project" value="InterPro"/>
</dbReference>
<organism evidence="2">
    <name type="scientific">uncultured Caudovirales phage</name>
    <dbReference type="NCBI Taxonomy" id="2100421"/>
    <lineage>
        <taxon>Viruses</taxon>
        <taxon>Duplodnaviria</taxon>
        <taxon>Heunggongvirae</taxon>
        <taxon>Uroviricota</taxon>
        <taxon>Caudoviricetes</taxon>
        <taxon>Peduoviridae</taxon>
        <taxon>Maltschvirus</taxon>
        <taxon>Maltschvirus maltsch</taxon>
    </lineage>
</organism>
<sequence>MQITEDEITGLAAKQIRQKLGLTQAQFWKPLRVTQSVGSRYEQAWMGVEIPAPVKTLLIATHIAGMTIDATSDAGVADLVRMGMMQRKFKEAKTLAKKVIKDLEGAESGINKARTALQTI</sequence>
<dbReference type="EMBL" id="LR796290">
    <property type="protein sequence ID" value="CAB4135087.1"/>
    <property type="molecule type" value="Genomic_DNA"/>
</dbReference>
<reference evidence="2" key="1">
    <citation type="submission" date="2020-04" db="EMBL/GenBank/DDBJ databases">
        <authorList>
            <person name="Chiriac C."/>
            <person name="Salcher M."/>
            <person name="Ghai R."/>
            <person name="Kavagutti S V."/>
        </authorList>
    </citation>
    <scope>NUCLEOTIDE SEQUENCE</scope>
</reference>
<name>A0A6J5LPZ7_9CAUD</name>
<dbReference type="InterPro" id="IPR055172">
    <property type="entry name" value="HTH_RsaL-like"/>
</dbReference>
<evidence type="ECO:0000259" key="1">
    <source>
        <dbReference type="Pfam" id="PF22495"/>
    </source>
</evidence>